<evidence type="ECO:0000313" key="1">
    <source>
        <dbReference type="EMBL" id="SVB17309.1"/>
    </source>
</evidence>
<organism evidence="1">
    <name type="scientific">marine metagenome</name>
    <dbReference type="NCBI Taxonomy" id="408172"/>
    <lineage>
        <taxon>unclassified sequences</taxon>
        <taxon>metagenomes</taxon>
        <taxon>ecological metagenomes</taxon>
    </lineage>
</organism>
<accession>A0A382BUP2</accession>
<name>A0A382BUP2_9ZZZZ</name>
<dbReference type="EMBL" id="UINC01031374">
    <property type="protein sequence ID" value="SVB17309.1"/>
    <property type="molecule type" value="Genomic_DNA"/>
</dbReference>
<dbReference type="AlphaFoldDB" id="A0A382BUP2"/>
<gene>
    <name evidence="1" type="ORF">METZ01_LOCUS170163</name>
</gene>
<reference evidence="1" key="1">
    <citation type="submission" date="2018-05" db="EMBL/GenBank/DDBJ databases">
        <authorList>
            <person name="Lanie J.A."/>
            <person name="Ng W.-L."/>
            <person name="Kazmierczak K.M."/>
            <person name="Andrzejewski T.M."/>
            <person name="Davidsen T.M."/>
            <person name="Wayne K.J."/>
            <person name="Tettelin H."/>
            <person name="Glass J.I."/>
            <person name="Rusch D."/>
            <person name="Podicherti R."/>
            <person name="Tsui H.-C.T."/>
            <person name="Winkler M.E."/>
        </authorList>
    </citation>
    <scope>NUCLEOTIDE SEQUENCE</scope>
</reference>
<protein>
    <submittedName>
        <fullName evidence="1">Uncharacterized protein</fullName>
    </submittedName>
</protein>
<sequence>MTALSIVTDQILRGLSLSNDKTLDSVSVPGSSINPAKNRLASKFNAMPVTLRWATSAGASAAPSIVQINSPSEFSRYTFLVQVLIQIPIPGQRVVEGRSPIWADLNGDGQ</sequence>
<proteinExistence type="predicted"/>